<evidence type="ECO:0000313" key="5">
    <source>
        <dbReference type="EMBL" id="MEQ3549537.1"/>
    </source>
</evidence>
<reference evidence="5 6" key="1">
    <citation type="submission" date="2024-03" db="EMBL/GenBank/DDBJ databases">
        <title>Draft genome sequence of Pseudonocardia nematodicida JCM 31783.</title>
        <authorList>
            <person name="Butdee W."/>
            <person name="Duangmal K."/>
        </authorList>
    </citation>
    <scope>NUCLEOTIDE SEQUENCE [LARGE SCALE GENOMIC DNA]</scope>
    <source>
        <strain evidence="5 6">JCM 31783</strain>
    </source>
</reference>
<comment type="caution">
    <text evidence="5">The sequence shown here is derived from an EMBL/GenBank/DDBJ whole genome shotgun (WGS) entry which is preliminary data.</text>
</comment>
<evidence type="ECO:0000259" key="4">
    <source>
        <dbReference type="Pfam" id="PF07859"/>
    </source>
</evidence>
<name>A0ABV1K505_9PSEU</name>
<accession>A0ABV1K505</accession>
<sequence length="316" mass="33002">MPLHPEARQLLAALESAGLPPFEQMTVPQARAAAAGFADLQGEPPEIATVDRTVPGPAGDIPVRVYTPPGDSPKPMIVYFHGGGWVIGDLDVCDNPVRRIALATGAVVVSVDYRLAPEHVYPAAFDDAYAATAWVAEHAAELGGDAARIAVSGDSAGGNLAAAVAIAARDRGGPRLAAQLLLYPATDFDFTSGSYAENGAGYLLTIGSMQWFWAHYLGAQDLDRDPYLCPARAESLAGLPPAFVATAEFDPLRDEGEAYAANLRVAGVEVTATRYDGMVHGFAWTLGATPSGAVLIDDLAAAFRAAQERGQEVVTG</sequence>
<dbReference type="InterPro" id="IPR029058">
    <property type="entry name" value="AB_hydrolase_fold"/>
</dbReference>
<evidence type="ECO:0000313" key="6">
    <source>
        <dbReference type="Proteomes" id="UP001494902"/>
    </source>
</evidence>
<evidence type="ECO:0000256" key="2">
    <source>
        <dbReference type="ARBA" id="ARBA00022801"/>
    </source>
</evidence>
<dbReference type="PROSITE" id="PS01174">
    <property type="entry name" value="LIPASE_GDXG_SER"/>
    <property type="match status" value="1"/>
</dbReference>
<evidence type="ECO:0000256" key="3">
    <source>
        <dbReference type="PROSITE-ProRule" id="PRU10038"/>
    </source>
</evidence>
<dbReference type="PANTHER" id="PTHR48081">
    <property type="entry name" value="AB HYDROLASE SUPERFAMILY PROTEIN C4A8.06C"/>
    <property type="match status" value="1"/>
</dbReference>
<organism evidence="5 6">
    <name type="scientific">Pseudonocardia nematodicida</name>
    <dbReference type="NCBI Taxonomy" id="1206997"/>
    <lineage>
        <taxon>Bacteria</taxon>
        <taxon>Bacillati</taxon>
        <taxon>Actinomycetota</taxon>
        <taxon>Actinomycetes</taxon>
        <taxon>Pseudonocardiales</taxon>
        <taxon>Pseudonocardiaceae</taxon>
        <taxon>Pseudonocardia</taxon>
    </lineage>
</organism>
<evidence type="ECO:0000256" key="1">
    <source>
        <dbReference type="ARBA" id="ARBA00010515"/>
    </source>
</evidence>
<feature type="active site" evidence="3">
    <location>
        <position position="155"/>
    </location>
</feature>
<proteinExistence type="inferred from homology"/>
<protein>
    <submittedName>
        <fullName evidence="5">Alpha/beta hydrolase</fullName>
    </submittedName>
</protein>
<keyword evidence="6" id="KW-1185">Reference proteome</keyword>
<comment type="similarity">
    <text evidence="1">Belongs to the 'GDXG' lipolytic enzyme family.</text>
</comment>
<dbReference type="GO" id="GO:0016787">
    <property type="term" value="F:hydrolase activity"/>
    <property type="evidence" value="ECO:0007669"/>
    <property type="project" value="UniProtKB-KW"/>
</dbReference>
<dbReference type="InterPro" id="IPR013094">
    <property type="entry name" value="AB_hydrolase_3"/>
</dbReference>
<dbReference type="Proteomes" id="UP001494902">
    <property type="component" value="Unassembled WGS sequence"/>
</dbReference>
<gene>
    <name evidence="5" type="ORF">WIS52_03550</name>
</gene>
<dbReference type="Gene3D" id="3.40.50.1820">
    <property type="entry name" value="alpha/beta hydrolase"/>
    <property type="match status" value="1"/>
</dbReference>
<keyword evidence="2 5" id="KW-0378">Hydrolase</keyword>
<dbReference type="EMBL" id="JBEDNQ010000001">
    <property type="protein sequence ID" value="MEQ3549537.1"/>
    <property type="molecule type" value="Genomic_DNA"/>
</dbReference>
<dbReference type="RefSeq" id="WP_349296610.1">
    <property type="nucleotide sequence ID" value="NZ_JBEDNQ010000001.1"/>
</dbReference>
<dbReference type="PANTHER" id="PTHR48081:SF8">
    <property type="entry name" value="ALPHA_BETA HYDROLASE FOLD-3 DOMAIN-CONTAINING PROTEIN-RELATED"/>
    <property type="match status" value="1"/>
</dbReference>
<dbReference type="SUPFAM" id="SSF53474">
    <property type="entry name" value="alpha/beta-Hydrolases"/>
    <property type="match status" value="1"/>
</dbReference>
<dbReference type="InterPro" id="IPR033140">
    <property type="entry name" value="Lipase_GDXG_put_SER_AS"/>
</dbReference>
<feature type="domain" description="Alpha/beta hydrolase fold-3" evidence="4">
    <location>
        <begin position="77"/>
        <end position="283"/>
    </location>
</feature>
<dbReference type="InterPro" id="IPR050300">
    <property type="entry name" value="GDXG_lipolytic_enzyme"/>
</dbReference>
<dbReference type="Pfam" id="PF07859">
    <property type="entry name" value="Abhydrolase_3"/>
    <property type="match status" value="1"/>
</dbReference>